<proteinExistence type="inferred from homology"/>
<evidence type="ECO:0000256" key="2">
    <source>
        <dbReference type="ARBA" id="ARBA00005551"/>
    </source>
</evidence>
<dbReference type="PANTHER" id="PTHR42751:SF1">
    <property type="entry name" value="CATION_PROTON ANTIPORTER YBAL-RELATED"/>
    <property type="match status" value="1"/>
</dbReference>
<evidence type="ECO:0000256" key="8">
    <source>
        <dbReference type="ARBA" id="ARBA00023136"/>
    </source>
</evidence>
<keyword evidence="6 9" id="KW-1133">Transmembrane helix</keyword>
<evidence type="ECO:0000259" key="10">
    <source>
        <dbReference type="PROSITE" id="PS51201"/>
    </source>
</evidence>
<dbReference type="AlphaFoldDB" id="A0A3M2RGZ3"/>
<feature type="transmembrane region" description="Helical" evidence="9">
    <location>
        <begin position="56"/>
        <end position="75"/>
    </location>
</feature>
<dbReference type="GO" id="GO:0006813">
    <property type="term" value="P:potassium ion transport"/>
    <property type="evidence" value="ECO:0007669"/>
    <property type="project" value="InterPro"/>
</dbReference>
<dbReference type="PANTHER" id="PTHR42751">
    <property type="entry name" value="SODIUM/HYDROGEN EXCHANGER FAMILY/TRKA DOMAIN PROTEIN"/>
    <property type="match status" value="1"/>
</dbReference>
<feature type="transmembrane region" description="Helical" evidence="9">
    <location>
        <begin position="272"/>
        <end position="296"/>
    </location>
</feature>
<protein>
    <submittedName>
        <fullName evidence="11">Inner membrane protein YbaL</fullName>
    </submittedName>
</protein>
<dbReference type="GO" id="GO:1902600">
    <property type="term" value="P:proton transmembrane transport"/>
    <property type="evidence" value="ECO:0007669"/>
    <property type="project" value="InterPro"/>
</dbReference>
<dbReference type="SUPFAM" id="SSF51735">
    <property type="entry name" value="NAD(P)-binding Rossmann-fold domains"/>
    <property type="match status" value="1"/>
</dbReference>
<dbReference type="InterPro" id="IPR003148">
    <property type="entry name" value="RCK_N"/>
</dbReference>
<dbReference type="RefSeq" id="WP_114334637.1">
    <property type="nucleotide sequence ID" value="NZ_QMDL01000002.1"/>
</dbReference>
<feature type="domain" description="RCK N-terminal" evidence="10">
    <location>
        <begin position="380"/>
        <end position="497"/>
    </location>
</feature>
<comment type="similarity">
    <text evidence="2">Belongs to the monovalent cation:proton antiporter 2 (CPA2) transporter (TC 2.A.37) family.</text>
</comment>
<comment type="caution">
    <text evidence="11">The sequence shown here is derived from an EMBL/GenBank/DDBJ whole genome shotgun (WGS) entry which is preliminary data.</text>
</comment>
<comment type="subcellular location">
    <subcellularLocation>
        <location evidence="1">Membrane</location>
        <topology evidence="1">Multi-pass membrane protein</topology>
    </subcellularLocation>
</comment>
<name>A0A3M2RGZ3_9GAMM</name>
<reference evidence="11 12" key="1">
    <citation type="submission" date="2018-08" db="EMBL/GenBank/DDBJ databases">
        <title>Whole Genome Sequence of the Moderate Halophilic Marine Bacterium Marinobacter litoralis Sw-45.</title>
        <authorList>
            <person name="Musa H."/>
        </authorList>
    </citation>
    <scope>NUCLEOTIDE SEQUENCE [LARGE SCALE GENOMIC DNA]</scope>
    <source>
        <strain evidence="11 12">Sw-45</strain>
    </source>
</reference>
<sequence length="532" mass="57602">MPEAIWISFAFGLGLLIKAVHLPPLIGYLAAGFILSAMAANPSIPISPEPTAVLDHIAHLGVLLMLFTVGLKLKLKSVISPEVIGGSLLHFSITALVFAPGIYLILEVSWYTALMLAIALSFSSTVLAAKVLENKRELRAFHGRVAIGILIMQDLIALVVMSLAAGQTPSQWALIVFGLPLLRPVLYKLLDASGHEELLVLLGLLLALVLGGSGFQAVGLSSELGALVFGAILANHPRSQELAKSLWSVKEIFLVGFFLQIGIDGLPGQDAIIFAIVVALILPLKGILFFFLMLLFRLRARSSFLTSLALTNYSEFGLIVASVALPEWLVPLALSVALSFLISAPLNRLAHPLYERWSHRLVPFESDRRHPDELPISLGDTRVVVMGMGRTGTAAYDALRDTEARLMALDSDLAKVARHQKQGRNVVYADAEDNTFWEALHMPSVEAVILAMGDIEAKLIAARMLRKLGFTGYVVAHTMFEDEAERIREAGANEAYLTMSETGVALASHLEQMAPEFPEPEATLSGPKQPST</sequence>
<dbReference type="OrthoDB" id="3418949at2"/>
<feature type="transmembrane region" description="Helical" evidence="9">
    <location>
        <begin position="170"/>
        <end position="186"/>
    </location>
</feature>
<keyword evidence="7" id="KW-0406">Ion transport</keyword>
<dbReference type="Pfam" id="PF02254">
    <property type="entry name" value="TrkA_N"/>
    <property type="match status" value="1"/>
</dbReference>
<dbReference type="EMBL" id="QMDL01000002">
    <property type="protein sequence ID" value="RMJ04576.1"/>
    <property type="molecule type" value="Genomic_DNA"/>
</dbReference>
<keyword evidence="3" id="KW-0813">Transport</keyword>
<feature type="transmembrane region" description="Helical" evidence="9">
    <location>
        <begin position="112"/>
        <end position="132"/>
    </location>
</feature>
<evidence type="ECO:0000256" key="9">
    <source>
        <dbReference type="SAM" id="Phobius"/>
    </source>
</evidence>
<keyword evidence="8 9" id="KW-0472">Membrane</keyword>
<keyword evidence="4" id="KW-0050">Antiport</keyword>
<keyword evidence="12" id="KW-1185">Reference proteome</keyword>
<dbReference type="InterPro" id="IPR038770">
    <property type="entry name" value="Na+/solute_symporter_sf"/>
</dbReference>
<evidence type="ECO:0000256" key="5">
    <source>
        <dbReference type="ARBA" id="ARBA00022692"/>
    </source>
</evidence>
<evidence type="ECO:0000313" key="12">
    <source>
        <dbReference type="Proteomes" id="UP000265903"/>
    </source>
</evidence>
<dbReference type="Gene3D" id="3.40.50.720">
    <property type="entry name" value="NAD(P)-binding Rossmann-like Domain"/>
    <property type="match status" value="1"/>
</dbReference>
<dbReference type="GO" id="GO:0016020">
    <property type="term" value="C:membrane"/>
    <property type="evidence" value="ECO:0007669"/>
    <property type="project" value="UniProtKB-SubCell"/>
</dbReference>
<evidence type="ECO:0000256" key="6">
    <source>
        <dbReference type="ARBA" id="ARBA00022989"/>
    </source>
</evidence>
<gene>
    <name evidence="11" type="primary">ybaL</name>
    <name evidence="11" type="ORF">DOQ08_01899</name>
</gene>
<feature type="transmembrane region" description="Helical" evidence="9">
    <location>
        <begin position="87"/>
        <end position="106"/>
    </location>
</feature>
<organism evidence="11 12">
    <name type="scientific">Marinobacter litoralis</name>
    <dbReference type="NCBI Taxonomy" id="187981"/>
    <lineage>
        <taxon>Bacteria</taxon>
        <taxon>Pseudomonadati</taxon>
        <taxon>Pseudomonadota</taxon>
        <taxon>Gammaproteobacteria</taxon>
        <taxon>Pseudomonadales</taxon>
        <taxon>Marinobacteraceae</taxon>
        <taxon>Marinobacter</taxon>
    </lineage>
</organism>
<dbReference type="Proteomes" id="UP000265903">
    <property type="component" value="Unassembled WGS sequence"/>
</dbReference>
<dbReference type="PROSITE" id="PS51201">
    <property type="entry name" value="RCK_N"/>
    <property type="match status" value="1"/>
</dbReference>
<evidence type="ECO:0000256" key="7">
    <source>
        <dbReference type="ARBA" id="ARBA00023065"/>
    </source>
</evidence>
<evidence type="ECO:0000313" key="11">
    <source>
        <dbReference type="EMBL" id="RMJ04576.1"/>
    </source>
</evidence>
<keyword evidence="5 9" id="KW-0812">Transmembrane</keyword>
<feature type="transmembrane region" description="Helical" evidence="9">
    <location>
        <begin position="25"/>
        <end position="44"/>
    </location>
</feature>
<feature type="transmembrane region" description="Helical" evidence="9">
    <location>
        <begin position="198"/>
        <end position="218"/>
    </location>
</feature>
<evidence type="ECO:0000256" key="1">
    <source>
        <dbReference type="ARBA" id="ARBA00004141"/>
    </source>
</evidence>
<feature type="transmembrane region" description="Helical" evidence="9">
    <location>
        <begin position="144"/>
        <end position="164"/>
    </location>
</feature>
<dbReference type="GO" id="GO:0015297">
    <property type="term" value="F:antiporter activity"/>
    <property type="evidence" value="ECO:0007669"/>
    <property type="project" value="UniProtKB-KW"/>
</dbReference>
<evidence type="ECO:0000256" key="4">
    <source>
        <dbReference type="ARBA" id="ARBA00022449"/>
    </source>
</evidence>
<evidence type="ECO:0000256" key="3">
    <source>
        <dbReference type="ARBA" id="ARBA00022448"/>
    </source>
</evidence>
<dbReference type="Pfam" id="PF00999">
    <property type="entry name" value="Na_H_Exchanger"/>
    <property type="match status" value="1"/>
</dbReference>
<dbReference type="InterPro" id="IPR036291">
    <property type="entry name" value="NAD(P)-bd_dom_sf"/>
</dbReference>
<dbReference type="Gene3D" id="1.20.1530.20">
    <property type="match status" value="1"/>
</dbReference>
<accession>A0A3M2RGZ3</accession>
<dbReference type="InterPro" id="IPR006153">
    <property type="entry name" value="Cation/H_exchanger_TM"/>
</dbReference>